<organism evidence="3 4">
    <name type="scientific">Zea mays</name>
    <name type="common">Maize</name>
    <dbReference type="NCBI Taxonomy" id="4577"/>
    <lineage>
        <taxon>Eukaryota</taxon>
        <taxon>Viridiplantae</taxon>
        <taxon>Streptophyta</taxon>
        <taxon>Embryophyta</taxon>
        <taxon>Tracheophyta</taxon>
        <taxon>Spermatophyta</taxon>
        <taxon>Magnoliopsida</taxon>
        <taxon>Liliopsida</taxon>
        <taxon>Poales</taxon>
        <taxon>Poaceae</taxon>
        <taxon>PACMAD clade</taxon>
        <taxon>Panicoideae</taxon>
        <taxon>Andropogonodae</taxon>
        <taxon>Andropogoneae</taxon>
        <taxon>Tripsacinae</taxon>
        <taxon>Zea</taxon>
    </lineage>
</organism>
<protein>
    <recommendedName>
        <fullName evidence="5">Secreted protein</fullName>
    </recommendedName>
</protein>
<reference evidence="4" key="1">
    <citation type="submission" date="2015-12" db="EMBL/GenBank/DDBJ databases">
        <title>Update maize B73 reference genome by single molecule sequencing technologies.</title>
        <authorList>
            <consortium name="Maize Genome Sequencing Project"/>
            <person name="Ware D."/>
        </authorList>
    </citation>
    <scope>NUCLEOTIDE SEQUENCE [LARGE SCALE GENOMIC DNA]</scope>
    <source>
        <strain evidence="4">cv. B73</strain>
    </source>
</reference>
<dbReference type="AlphaFoldDB" id="A0A804MX63"/>
<feature type="compositionally biased region" description="Low complexity" evidence="1">
    <location>
        <begin position="22"/>
        <end position="38"/>
    </location>
</feature>
<evidence type="ECO:0000313" key="3">
    <source>
        <dbReference type="EnsemblPlants" id="Zm00001eb118440_P001"/>
    </source>
</evidence>
<dbReference type="EnsemblPlants" id="Zm00001eb118440_T001">
    <property type="protein sequence ID" value="Zm00001eb118440_P001"/>
    <property type="gene ID" value="Zm00001eb118440"/>
</dbReference>
<evidence type="ECO:0008006" key="5">
    <source>
        <dbReference type="Google" id="ProtNLM"/>
    </source>
</evidence>
<accession>A0A804MX63</accession>
<reference evidence="3" key="3">
    <citation type="submission" date="2021-05" db="UniProtKB">
        <authorList>
            <consortium name="EnsemblPlants"/>
        </authorList>
    </citation>
    <scope>IDENTIFICATION</scope>
    <source>
        <strain evidence="3">cv. B73</strain>
    </source>
</reference>
<proteinExistence type="predicted"/>
<dbReference type="Proteomes" id="UP000007305">
    <property type="component" value="Chromosome 2"/>
</dbReference>
<evidence type="ECO:0000256" key="1">
    <source>
        <dbReference type="SAM" id="MobiDB-lite"/>
    </source>
</evidence>
<keyword evidence="4" id="KW-1185">Reference proteome</keyword>
<feature type="signal peptide" evidence="2">
    <location>
        <begin position="1"/>
        <end position="21"/>
    </location>
</feature>
<feature type="chain" id="PRO_5032514658" description="Secreted protein" evidence="2">
    <location>
        <begin position="22"/>
        <end position="221"/>
    </location>
</feature>
<dbReference type="Gramene" id="Zm00001eb118440_T001">
    <property type="protein sequence ID" value="Zm00001eb118440_P001"/>
    <property type="gene ID" value="Zm00001eb118440"/>
</dbReference>
<reference evidence="3" key="2">
    <citation type="submission" date="2019-07" db="EMBL/GenBank/DDBJ databases">
        <authorList>
            <person name="Seetharam A."/>
            <person name="Woodhouse M."/>
            <person name="Cannon E."/>
        </authorList>
    </citation>
    <scope>NUCLEOTIDE SEQUENCE [LARGE SCALE GENOMIC DNA]</scope>
    <source>
        <strain evidence="3">cv. B73</strain>
    </source>
</reference>
<evidence type="ECO:0000256" key="2">
    <source>
        <dbReference type="SAM" id="SignalP"/>
    </source>
</evidence>
<feature type="region of interest" description="Disordered" evidence="1">
    <location>
        <begin position="18"/>
        <end position="46"/>
    </location>
</feature>
<name>A0A804MX63_MAIZE</name>
<dbReference type="InParanoid" id="A0A804MX63"/>
<keyword evidence="2" id="KW-0732">Signal</keyword>
<evidence type="ECO:0000313" key="4">
    <source>
        <dbReference type="Proteomes" id="UP000007305"/>
    </source>
</evidence>
<sequence>MALSAQVLCALLVSPLPRSHGGRSVARSPSSSRAPGSSHGTPSSSVLLSAQDPLPWRAAGAVPCASVALPSAQIPSDRAPLLCCREQPRPALLLSPLPRSSCARAVPARRAVLCPARRAPCSPCAAPQVRCPAVLASFSSARPARSLPVSMASCFLRAFLGARLPLLGLRHPCSELPDAEPISQSMAARSCCALCARRASLPVPNPPCSCRRRSFWMRAPS</sequence>